<feature type="transmembrane region" description="Helical" evidence="3">
    <location>
        <begin position="159"/>
        <end position="179"/>
    </location>
</feature>
<feature type="region of interest" description="Disordered" evidence="2">
    <location>
        <begin position="190"/>
        <end position="297"/>
    </location>
</feature>
<dbReference type="AlphaFoldDB" id="A0A366DSM1"/>
<feature type="compositionally biased region" description="Acidic residues" evidence="2">
    <location>
        <begin position="199"/>
        <end position="209"/>
    </location>
</feature>
<dbReference type="EMBL" id="QNRH01000006">
    <property type="protein sequence ID" value="RBO93082.1"/>
    <property type="molecule type" value="Genomic_DNA"/>
</dbReference>
<gene>
    <name evidence="4" type="ORF">DFR47_106165</name>
</gene>
<keyword evidence="1" id="KW-0175">Coiled coil</keyword>
<keyword evidence="3" id="KW-1133">Transmembrane helix</keyword>
<evidence type="ECO:0000256" key="1">
    <source>
        <dbReference type="SAM" id="Coils"/>
    </source>
</evidence>
<evidence type="ECO:0000256" key="2">
    <source>
        <dbReference type="SAM" id="MobiDB-lite"/>
    </source>
</evidence>
<feature type="compositionally biased region" description="Low complexity" evidence="2">
    <location>
        <begin position="210"/>
        <end position="234"/>
    </location>
</feature>
<dbReference type="Proteomes" id="UP000252893">
    <property type="component" value="Unassembled WGS sequence"/>
</dbReference>
<reference evidence="4 5" key="1">
    <citation type="submission" date="2018-06" db="EMBL/GenBank/DDBJ databases">
        <title>Genomic Encyclopedia of Type Strains, Phase IV (KMG-IV): sequencing the most valuable type-strain genomes for metagenomic binning, comparative biology and taxonomic classification.</title>
        <authorList>
            <person name="Goeker M."/>
        </authorList>
    </citation>
    <scope>NUCLEOTIDE SEQUENCE [LARGE SCALE GENOMIC DNA]</scope>
    <source>
        <strain evidence="4 5">DSM 25619</strain>
    </source>
</reference>
<feature type="compositionally biased region" description="Basic and acidic residues" evidence="2">
    <location>
        <begin position="127"/>
        <end position="153"/>
    </location>
</feature>
<evidence type="ECO:0000256" key="3">
    <source>
        <dbReference type="SAM" id="Phobius"/>
    </source>
</evidence>
<accession>A0A366DSM1</accession>
<comment type="caution">
    <text evidence="4">The sequence shown here is derived from an EMBL/GenBank/DDBJ whole genome shotgun (WGS) entry which is preliminary data.</text>
</comment>
<keyword evidence="3" id="KW-0812">Transmembrane</keyword>
<name>A0A366DSM1_9HYPH</name>
<evidence type="ECO:0000313" key="4">
    <source>
        <dbReference type="EMBL" id="RBO93082.1"/>
    </source>
</evidence>
<dbReference type="RefSeq" id="WP_113945361.1">
    <property type="nucleotide sequence ID" value="NZ_JBHEEG010000007.1"/>
</dbReference>
<feature type="region of interest" description="Disordered" evidence="2">
    <location>
        <begin position="100"/>
        <end position="153"/>
    </location>
</feature>
<organism evidence="4 5">
    <name type="scientific">Pseudochrobactrum asaccharolyticum</name>
    <dbReference type="NCBI Taxonomy" id="354351"/>
    <lineage>
        <taxon>Bacteria</taxon>
        <taxon>Pseudomonadati</taxon>
        <taxon>Pseudomonadota</taxon>
        <taxon>Alphaproteobacteria</taxon>
        <taxon>Hyphomicrobiales</taxon>
        <taxon>Brucellaceae</taxon>
        <taxon>Pseudochrobactrum</taxon>
    </lineage>
</organism>
<keyword evidence="5" id="KW-1185">Reference proteome</keyword>
<dbReference type="OrthoDB" id="8442940at2"/>
<keyword evidence="3" id="KW-0472">Membrane</keyword>
<sequence length="493" mass="52828">MADFAAVLKKTIDAQENPDQALRQRVYAKARSTIEQKLAAASAPEQVAQRQRQILEAAIEETEAEYRAAERAAEEAAKPEQVADPLEDFLKAVQEAGVVEEQNEQSSVLPETSYDETLHGGSQDEWQNERTEGAEFDERASYKNHDYDEEPRRGRSKGLIAGLIAVLLLGGAGYAGWTYQDQIKDYVSSLTSGSTDSGEGTDEGEDTGEGETAPDATNPSTNTPATTTPPATTNDGGNATAPAADPKPEGEQKLTQRLLPDGSEVDEGSSGDKPTIGEGTSNAPVTGTAPAANGANTGAVTTQGQAVPVGQQAFFYEEQRGGETSAAIKGNVVWSVVQDSPGDGVPDEPAIRADVNFPDKKINLRMTMRRNADQSIPASHLIEMIYTVPEDFDGGVIENVQRVTFKDSEQSAGNPLAAIPMKIADNFFLVALNDARTAVDMNLTLMRRQQWIDIPITYRNGRRALLSIEKGVPGDKVFDEVLKSWGSSAPAAN</sequence>
<evidence type="ECO:0000313" key="5">
    <source>
        <dbReference type="Proteomes" id="UP000252893"/>
    </source>
</evidence>
<protein>
    <submittedName>
        <fullName evidence="4">Uncharacterized protein</fullName>
    </submittedName>
</protein>
<proteinExistence type="predicted"/>
<feature type="coiled-coil region" evidence="1">
    <location>
        <begin position="45"/>
        <end position="72"/>
    </location>
</feature>
<feature type="compositionally biased region" description="Low complexity" evidence="2">
    <location>
        <begin position="283"/>
        <end position="297"/>
    </location>
</feature>